<dbReference type="Proteomes" id="UP000034543">
    <property type="component" value="Unassembled WGS sequence"/>
</dbReference>
<proteinExistence type="predicted"/>
<evidence type="ECO:0000313" key="2">
    <source>
        <dbReference type="Proteomes" id="UP000034543"/>
    </source>
</evidence>
<accession>A0A0G1FC02</accession>
<name>A0A0G1FC02_9BACT</name>
<protein>
    <submittedName>
        <fullName evidence="1">Uncharacterized protein</fullName>
    </submittedName>
</protein>
<reference evidence="1 2" key="1">
    <citation type="journal article" date="2015" name="Nature">
        <title>rRNA introns, odd ribosomes, and small enigmatic genomes across a large radiation of phyla.</title>
        <authorList>
            <person name="Brown C.T."/>
            <person name="Hug L.A."/>
            <person name="Thomas B.C."/>
            <person name="Sharon I."/>
            <person name="Castelle C.J."/>
            <person name="Singh A."/>
            <person name="Wilkins M.J."/>
            <person name="Williams K.H."/>
            <person name="Banfield J.F."/>
        </authorList>
    </citation>
    <scope>NUCLEOTIDE SEQUENCE [LARGE SCALE GENOMIC DNA]</scope>
</reference>
<organism evidence="1 2">
    <name type="scientific">Candidatus Gottesmanbacteria bacterium GW2011_GWA1_43_11</name>
    <dbReference type="NCBI Taxonomy" id="1618436"/>
    <lineage>
        <taxon>Bacteria</taxon>
        <taxon>Candidatus Gottesmaniibacteriota</taxon>
    </lineage>
</organism>
<evidence type="ECO:0000313" key="1">
    <source>
        <dbReference type="EMBL" id="KKS84388.1"/>
    </source>
</evidence>
<comment type="caution">
    <text evidence="1">The sequence shown here is derived from an EMBL/GenBank/DDBJ whole genome shotgun (WGS) entry which is preliminary data.</text>
</comment>
<sequence length="189" mass="22935">MQIPRRYSLDGEGWKIDEKRPYRDYHYLCFPEKGKAHDDGMHDVEWRDRQKARSDAKFDIDDTMTMQGSCWFMTKNHFDNFLKGLNETDFGNIAQEAQEISNKTWLGGGALKVNKKTWYAHLHKGRHYGRMYHLDDKIEIQAHNLAAEYWMNNRWEERIHNIDWLVEKFWPVPTWEPNWKEIWASYHKQ</sequence>
<dbReference type="STRING" id="1618436.UV59_C0020G0017"/>
<dbReference type="EMBL" id="LCFB01000020">
    <property type="protein sequence ID" value="KKS84388.1"/>
    <property type="molecule type" value="Genomic_DNA"/>
</dbReference>
<dbReference type="AlphaFoldDB" id="A0A0G1FC02"/>
<gene>
    <name evidence="1" type="ORF">UV59_C0020G0017</name>
</gene>